<dbReference type="Gene3D" id="1.10.10.10">
    <property type="entry name" value="Winged helix-like DNA-binding domain superfamily/Winged helix DNA-binding domain"/>
    <property type="match status" value="1"/>
</dbReference>
<dbReference type="InterPro" id="IPR036388">
    <property type="entry name" value="WH-like_DNA-bd_sf"/>
</dbReference>
<evidence type="ECO:0000256" key="2">
    <source>
        <dbReference type="ARBA" id="ARBA00022724"/>
    </source>
</evidence>
<protein>
    <submittedName>
        <fullName evidence="6">Paired domain-containing protein</fullName>
    </submittedName>
</protein>
<keyword evidence="2" id="KW-0563">Paired box</keyword>
<keyword evidence="5" id="KW-1185">Reference proteome</keyword>
<evidence type="ECO:0000313" key="5">
    <source>
        <dbReference type="Proteomes" id="UP000887540"/>
    </source>
</evidence>
<dbReference type="GO" id="GO:0003677">
    <property type="term" value="F:DNA binding"/>
    <property type="evidence" value="ECO:0007669"/>
    <property type="project" value="InterPro"/>
</dbReference>
<dbReference type="GO" id="GO:0006355">
    <property type="term" value="P:regulation of DNA-templated transcription"/>
    <property type="evidence" value="ECO:0007669"/>
    <property type="project" value="InterPro"/>
</dbReference>
<name>A0A914DS67_9BILA</name>
<comment type="subcellular location">
    <subcellularLocation>
        <location evidence="1">Nucleus</location>
    </subcellularLocation>
</comment>
<dbReference type="Proteomes" id="UP000887540">
    <property type="component" value="Unplaced"/>
</dbReference>
<sequence>MFQNGLSKHKISKLLSTPRTTVIDAINRYQETGSNQDKPGRGRKKTATTPESKRKVKARILHNPTSQVNSSRKIAKALGI</sequence>
<dbReference type="InterPro" id="IPR001523">
    <property type="entry name" value="Paired_dom"/>
</dbReference>
<reference evidence="6" key="1">
    <citation type="submission" date="2022-11" db="UniProtKB">
        <authorList>
            <consortium name="WormBaseParasite"/>
        </authorList>
    </citation>
    <scope>IDENTIFICATION</scope>
</reference>
<dbReference type="Pfam" id="PF00292">
    <property type="entry name" value="PAX"/>
    <property type="match status" value="1"/>
</dbReference>
<evidence type="ECO:0000259" key="4">
    <source>
        <dbReference type="Pfam" id="PF00292"/>
    </source>
</evidence>
<accession>A0A914DS67</accession>
<dbReference type="SUPFAM" id="SSF46689">
    <property type="entry name" value="Homeodomain-like"/>
    <property type="match status" value="1"/>
</dbReference>
<evidence type="ECO:0000256" key="1">
    <source>
        <dbReference type="ARBA" id="ARBA00004123"/>
    </source>
</evidence>
<feature type="domain" description="Paired" evidence="4">
    <location>
        <begin position="3"/>
        <end position="65"/>
    </location>
</feature>
<dbReference type="GO" id="GO:0005634">
    <property type="term" value="C:nucleus"/>
    <property type="evidence" value="ECO:0007669"/>
    <property type="project" value="UniProtKB-SubCell"/>
</dbReference>
<dbReference type="WBParaSite" id="ACRNAN_scaffold344.g16678.t1">
    <property type="protein sequence ID" value="ACRNAN_scaffold344.g16678.t1"/>
    <property type="gene ID" value="ACRNAN_scaffold344.g16678"/>
</dbReference>
<dbReference type="InterPro" id="IPR009057">
    <property type="entry name" value="Homeodomain-like_sf"/>
</dbReference>
<dbReference type="AlphaFoldDB" id="A0A914DS67"/>
<feature type="region of interest" description="Disordered" evidence="3">
    <location>
        <begin position="28"/>
        <end position="55"/>
    </location>
</feature>
<evidence type="ECO:0000256" key="3">
    <source>
        <dbReference type="SAM" id="MobiDB-lite"/>
    </source>
</evidence>
<proteinExistence type="predicted"/>
<evidence type="ECO:0000313" key="6">
    <source>
        <dbReference type="WBParaSite" id="ACRNAN_scaffold344.g16678.t1"/>
    </source>
</evidence>
<organism evidence="5 6">
    <name type="scientific">Acrobeloides nanus</name>
    <dbReference type="NCBI Taxonomy" id="290746"/>
    <lineage>
        <taxon>Eukaryota</taxon>
        <taxon>Metazoa</taxon>
        <taxon>Ecdysozoa</taxon>
        <taxon>Nematoda</taxon>
        <taxon>Chromadorea</taxon>
        <taxon>Rhabditida</taxon>
        <taxon>Tylenchina</taxon>
        <taxon>Cephalobomorpha</taxon>
        <taxon>Cephaloboidea</taxon>
        <taxon>Cephalobidae</taxon>
        <taxon>Acrobeloides</taxon>
    </lineage>
</organism>